<comment type="caution">
    <text evidence="2">The sequence shown here is derived from an EMBL/GenBank/DDBJ whole genome shotgun (WGS) entry which is preliminary data.</text>
</comment>
<dbReference type="EMBL" id="CAMXCT020001591">
    <property type="protein sequence ID" value="CAL1144819.1"/>
    <property type="molecule type" value="Genomic_DNA"/>
</dbReference>
<organism evidence="2">
    <name type="scientific">Cladocopium goreaui</name>
    <dbReference type="NCBI Taxonomy" id="2562237"/>
    <lineage>
        <taxon>Eukaryota</taxon>
        <taxon>Sar</taxon>
        <taxon>Alveolata</taxon>
        <taxon>Dinophyceae</taxon>
        <taxon>Suessiales</taxon>
        <taxon>Symbiodiniaceae</taxon>
        <taxon>Cladocopium</taxon>
    </lineage>
</organism>
<dbReference type="SUPFAM" id="SSF50729">
    <property type="entry name" value="PH domain-like"/>
    <property type="match status" value="1"/>
</dbReference>
<evidence type="ECO:0008006" key="5">
    <source>
        <dbReference type="Google" id="ProtNLM"/>
    </source>
</evidence>
<feature type="region of interest" description="Disordered" evidence="1">
    <location>
        <begin position="1"/>
        <end position="52"/>
    </location>
</feature>
<evidence type="ECO:0000313" key="4">
    <source>
        <dbReference type="Proteomes" id="UP001152797"/>
    </source>
</evidence>
<reference evidence="3" key="2">
    <citation type="submission" date="2024-04" db="EMBL/GenBank/DDBJ databases">
        <authorList>
            <person name="Chen Y."/>
            <person name="Shah S."/>
            <person name="Dougan E. K."/>
            <person name="Thang M."/>
            <person name="Chan C."/>
        </authorList>
    </citation>
    <scope>NUCLEOTIDE SEQUENCE [LARGE SCALE GENOMIC DNA]</scope>
</reference>
<name>A0A9P1FVT5_9DINO</name>
<reference evidence="2" key="1">
    <citation type="submission" date="2022-10" db="EMBL/GenBank/DDBJ databases">
        <authorList>
            <person name="Chen Y."/>
            <person name="Dougan E. K."/>
            <person name="Chan C."/>
            <person name="Rhodes N."/>
            <person name="Thang M."/>
        </authorList>
    </citation>
    <scope>NUCLEOTIDE SEQUENCE</scope>
</reference>
<evidence type="ECO:0000256" key="1">
    <source>
        <dbReference type="SAM" id="MobiDB-lite"/>
    </source>
</evidence>
<keyword evidence="4" id="KW-1185">Reference proteome</keyword>
<dbReference type="EMBL" id="CAMXCT010001591">
    <property type="protein sequence ID" value="CAI3991444.1"/>
    <property type="molecule type" value="Genomic_DNA"/>
</dbReference>
<feature type="compositionally biased region" description="Low complexity" evidence="1">
    <location>
        <begin position="9"/>
        <end position="29"/>
    </location>
</feature>
<sequence>MAKAFAKDSISGTSTTPPSRSGPGSLPSTEYEDASGFPTLPPRAPNDRMQPMTGHFRRRKYYIPEEHVDSFKATVASPTRDVTRCEQLRAREQIMQVKIEGLMQKRSFGLLWTSYWVVLDQSAVRLYESEQASISRPDAPVEEIPAHRIVPEIPRNHPTWVICTDDWTKQKVLYLRSGCEPPTWEDVASARLWYWALGEQRGRDNA</sequence>
<dbReference type="EMBL" id="CAMXCT030001591">
    <property type="protein sequence ID" value="CAL4778756.1"/>
    <property type="molecule type" value="Genomic_DNA"/>
</dbReference>
<evidence type="ECO:0000313" key="2">
    <source>
        <dbReference type="EMBL" id="CAI3991444.1"/>
    </source>
</evidence>
<dbReference type="Proteomes" id="UP001152797">
    <property type="component" value="Unassembled WGS sequence"/>
</dbReference>
<dbReference type="AlphaFoldDB" id="A0A9P1FVT5"/>
<evidence type="ECO:0000313" key="3">
    <source>
        <dbReference type="EMBL" id="CAL1144819.1"/>
    </source>
</evidence>
<protein>
    <recommendedName>
        <fullName evidence="5">PH domain-containing protein</fullName>
    </recommendedName>
</protein>
<accession>A0A9P1FVT5</accession>
<gene>
    <name evidence="2" type="ORF">C1SCF055_LOCUS18352</name>
</gene>
<proteinExistence type="predicted"/>